<dbReference type="EMBL" id="PCMW01000047">
    <property type="protein sequence ID" value="PDS24116.1"/>
    <property type="molecule type" value="Genomic_DNA"/>
</dbReference>
<protein>
    <submittedName>
        <fullName evidence="1">Uncharacterized protein</fullName>
    </submittedName>
</protein>
<reference evidence="1 2" key="1">
    <citation type="submission" date="2017-09" db="EMBL/GenBank/DDBJ databases">
        <title>Whole genomes of Flavobacteriaceae.</title>
        <authorList>
            <person name="Stine C."/>
            <person name="Li C."/>
            <person name="Tadesse D."/>
        </authorList>
    </citation>
    <scope>NUCLEOTIDE SEQUENCE [LARGE SCALE GENOMIC DNA]</scope>
    <source>
        <strain evidence="1 2">ATCC 35036</strain>
    </source>
</reference>
<sequence>MENQYRIVIESLKLLASSLEEQESYLPDFADVPDDVTSSFENAFLLLPTLVESNKLTNDSTASILRLNNKVQWCLRNLDLDDFSNAEWNKVREMARDTLRLMGEPLGKPDTNYV</sequence>
<dbReference type="AlphaFoldDB" id="A0A2H3KQP4"/>
<dbReference type="Proteomes" id="UP000220828">
    <property type="component" value="Unassembled WGS sequence"/>
</dbReference>
<organism evidence="1 2">
    <name type="scientific">Flavobacterium branchiophilum</name>
    <dbReference type="NCBI Taxonomy" id="55197"/>
    <lineage>
        <taxon>Bacteria</taxon>
        <taxon>Pseudomonadati</taxon>
        <taxon>Bacteroidota</taxon>
        <taxon>Flavobacteriia</taxon>
        <taxon>Flavobacteriales</taxon>
        <taxon>Flavobacteriaceae</taxon>
        <taxon>Flavobacterium</taxon>
    </lineage>
</organism>
<dbReference type="OrthoDB" id="769331at2"/>
<evidence type="ECO:0000313" key="2">
    <source>
        <dbReference type="Proteomes" id="UP000220828"/>
    </source>
</evidence>
<accession>A0A2H3KQP4</accession>
<comment type="caution">
    <text evidence="1">The sequence shown here is derived from an EMBL/GenBank/DDBJ whole genome shotgun (WGS) entry which is preliminary data.</text>
</comment>
<name>A0A2H3KQP4_9FLAO</name>
<gene>
    <name evidence="1" type="ORF">B0A77_08995</name>
</gene>
<dbReference type="RefSeq" id="WP_097554216.1">
    <property type="nucleotide sequence ID" value="NZ_PCMW01000047.1"/>
</dbReference>
<proteinExistence type="predicted"/>
<evidence type="ECO:0000313" key="1">
    <source>
        <dbReference type="EMBL" id="PDS24116.1"/>
    </source>
</evidence>